<dbReference type="HOGENOM" id="CLU_218606_2_0_9"/>
<name>A8FBC2_BACP2</name>
<keyword evidence="1" id="KW-1133">Transmembrane helix</keyword>
<reference evidence="2 3" key="2">
    <citation type="journal article" date="2013" name="Extremophiles">
        <title>An ICEBs1-like element may be associated with the extreme radiation and desiccation resistance of Bacillus pumilus SAFR-032 spores.</title>
        <authorList>
            <person name="Tirumalai M.R."/>
            <person name="Fox G.E."/>
        </authorList>
    </citation>
    <scope>NUCLEOTIDE SEQUENCE [LARGE SCALE GENOMIC DNA]</scope>
    <source>
        <strain evidence="2 3">SAFR-032</strain>
    </source>
</reference>
<dbReference type="EMBL" id="CP000813">
    <property type="protein sequence ID" value="ABV61539.1"/>
    <property type="molecule type" value="Genomic_DNA"/>
</dbReference>
<feature type="transmembrane region" description="Helical" evidence="1">
    <location>
        <begin position="6"/>
        <end position="22"/>
    </location>
</feature>
<reference evidence="2 3" key="3">
    <citation type="journal article" date="2013" name="PLoS ONE">
        <title>Candidate genes that may be responsible for the unusual resistances exhibited by Bacillus pumilus SAFR-032 spores.</title>
        <authorList>
            <person name="Tirumalai M.R."/>
            <person name="Rastogi R."/>
            <person name="Zamani N."/>
            <person name="O'Bryant Williams E."/>
            <person name="Allen S."/>
            <person name="Diouf F."/>
            <person name="Kwende S."/>
            <person name="Weinstock G.M."/>
            <person name="Venkateswaran K.J."/>
            <person name="Fox G.E."/>
        </authorList>
    </citation>
    <scope>NUCLEOTIDE SEQUENCE [LARGE SCALE GENOMIC DNA]</scope>
    <source>
        <strain evidence="2 3">SAFR-032</strain>
    </source>
</reference>
<evidence type="ECO:0000313" key="3">
    <source>
        <dbReference type="Proteomes" id="UP000001355"/>
    </source>
</evidence>
<dbReference type="Proteomes" id="UP000001355">
    <property type="component" value="Chromosome"/>
</dbReference>
<accession>A8FBC2</accession>
<dbReference type="KEGG" id="bpu:BPUM_0855"/>
<organism evidence="2 3">
    <name type="scientific">Bacillus pumilus (strain SAFR-032)</name>
    <dbReference type="NCBI Taxonomy" id="315750"/>
    <lineage>
        <taxon>Bacteria</taxon>
        <taxon>Bacillati</taxon>
        <taxon>Bacillota</taxon>
        <taxon>Bacilli</taxon>
        <taxon>Bacillales</taxon>
        <taxon>Bacillaceae</taxon>
        <taxon>Bacillus</taxon>
    </lineage>
</organism>
<evidence type="ECO:0000313" key="2">
    <source>
        <dbReference type="EMBL" id="ABV61539.1"/>
    </source>
</evidence>
<dbReference type="AlphaFoldDB" id="A8FBC2"/>
<keyword evidence="3" id="KW-1185">Reference proteome</keyword>
<keyword evidence="1" id="KW-0812">Transmembrane</keyword>
<evidence type="ECO:0000256" key="1">
    <source>
        <dbReference type="SAM" id="Phobius"/>
    </source>
</evidence>
<gene>
    <name evidence="2" type="ordered locus">BPUM_0855</name>
</gene>
<reference evidence="2 3" key="1">
    <citation type="journal article" date="2007" name="PLoS ONE">
        <title>Paradoxical DNA repair and peroxide resistance gene conservation in Bacillus pumilus SAFR-032.</title>
        <authorList>
            <person name="Gioia J."/>
            <person name="Yerrapragada S."/>
            <person name="Qin X."/>
            <person name="Jiang H."/>
            <person name="Igboeli O.C."/>
            <person name="Muzny D."/>
            <person name="Dugan-Rocha S."/>
            <person name="Ding Y."/>
            <person name="Hawes A."/>
            <person name="Liu W."/>
            <person name="Perez L."/>
            <person name="Kovar C."/>
            <person name="Dinh H."/>
            <person name="Lee S."/>
            <person name="Nazareth L."/>
            <person name="Blyth P."/>
            <person name="Holder M."/>
            <person name="Buhay C."/>
            <person name="Tirumalai M.R."/>
            <person name="Liu Y."/>
            <person name="Dasgupta I."/>
            <person name="Bokhetache L."/>
            <person name="Fujita M."/>
            <person name="Karouia F."/>
            <person name="Eswara Moorthy P."/>
            <person name="Siefert J."/>
            <person name="Uzman A."/>
            <person name="Buzumbo P."/>
            <person name="Verma A."/>
            <person name="Zwiya H."/>
            <person name="McWilliams B.D."/>
            <person name="Olowu A."/>
            <person name="Clinkenbeard K.D."/>
            <person name="Newcombe D."/>
            <person name="Golebiewski L."/>
            <person name="Petrosino J.F."/>
            <person name="Nicholson W.L."/>
            <person name="Fox G.E."/>
            <person name="Venkateswaran K."/>
            <person name="Highlander S.K."/>
            <person name="Weinstock G.M."/>
        </authorList>
    </citation>
    <scope>NUCLEOTIDE SEQUENCE [LARGE SCALE GENOMIC DNA]</scope>
    <source>
        <strain evidence="2 3">SAFR-032</strain>
    </source>
</reference>
<proteinExistence type="predicted"/>
<protein>
    <submittedName>
        <fullName evidence="2">Uncharacterized protein</fullName>
    </submittedName>
</protein>
<sequence length="28" mass="3061">MRTVIMMGVIITFLVSIFTAGYEGKPGK</sequence>
<dbReference type="eggNOG" id="ENOG5030DIP">
    <property type="taxonomic scope" value="Bacteria"/>
</dbReference>
<keyword evidence="1" id="KW-0472">Membrane</keyword>
<dbReference type="STRING" id="315750.BPUM_0855"/>